<evidence type="ECO:0000313" key="2">
    <source>
        <dbReference type="Proteomes" id="UP001472677"/>
    </source>
</evidence>
<accession>A0ABR2B1C5</accession>
<sequence>MSEGTPVGENVIKMMGYIQTLEKQGFALNNELVTDVILQSLSDSFKQFILNFNMNDIDKSLPQLLGMLRTAKSNLKRMDPTPFKLSA</sequence>
<evidence type="ECO:0000313" key="1">
    <source>
        <dbReference type="EMBL" id="KAK8500266.1"/>
    </source>
</evidence>
<reference evidence="1 2" key="1">
    <citation type="journal article" date="2024" name="G3 (Bethesda)">
        <title>Genome assembly of Hibiscus sabdariffa L. provides insights into metabolisms of medicinal natural products.</title>
        <authorList>
            <person name="Kim T."/>
        </authorList>
    </citation>
    <scope>NUCLEOTIDE SEQUENCE [LARGE SCALE GENOMIC DNA]</scope>
    <source>
        <strain evidence="1">TK-2024</strain>
        <tissue evidence="1">Old leaves</tissue>
    </source>
</reference>
<comment type="caution">
    <text evidence="1">The sequence shown here is derived from an EMBL/GenBank/DDBJ whole genome shotgun (WGS) entry which is preliminary data.</text>
</comment>
<evidence type="ECO:0008006" key="3">
    <source>
        <dbReference type="Google" id="ProtNLM"/>
    </source>
</evidence>
<protein>
    <recommendedName>
        <fullName evidence="3">Retrovirus-related Pol polyprotein from transposon TNT 1-94</fullName>
    </recommendedName>
</protein>
<proteinExistence type="predicted"/>
<gene>
    <name evidence="1" type="ORF">V6N12_067431</name>
</gene>
<name>A0ABR2B1C5_9ROSI</name>
<keyword evidence="2" id="KW-1185">Reference proteome</keyword>
<dbReference type="Proteomes" id="UP001472677">
    <property type="component" value="Unassembled WGS sequence"/>
</dbReference>
<organism evidence="1 2">
    <name type="scientific">Hibiscus sabdariffa</name>
    <name type="common">roselle</name>
    <dbReference type="NCBI Taxonomy" id="183260"/>
    <lineage>
        <taxon>Eukaryota</taxon>
        <taxon>Viridiplantae</taxon>
        <taxon>Streptophyta</taxon>
        <taxon>Embryophyta</taxon>
        <taxon>Tracheophyta</taxon>
        <taxon>Spermatophyta</taxon>
        <taxon>Magnoliopsida</taxon>
        <taxon>eudicotyledons</taxon>
        <taxon>Gunneridae</taxon>
        <taxon>Pentapetalae</taxon>
        <taxon>rosids</taxon>
        <taxon>malvids</taxon>
        <taxon>Malvales</taxon>
        <taxon>Malvaceae</taxon>
        <taxon>Malvoideae</taxon>
        <taxon>Hibiscus</taxon>
    </lineage>
</organism>
<dbReference type="EMBL" id="JBBPBM010000220">
    <property type="protein sequence ID" value="KAK8500266.1"/>
    <property type="molecule type" value="Genomic_DNA"/>
</dbReference>